<feature type="transmembrane region" description="Helical" evidence="1">
    <location>
        <begin position="369"/>
        <end position="388"/>
    </location>
</feature>
<keyword evidence="1" id="KW-0812">Transmembrane</keyword>
<accession>A0A2D0A860</accession>
<protein>
    <submittedName>
        <fullName evidence="2">Uncharacterized protein</fullName>
    </submittedName>
</protein>
<comment type="caution">
    <text evidence="2">The sequence shown here is derived from an EMBL/GenBank/DDBJ whole genome shotgun (WGS) entry which is preliminary data.</text>
</comment>
<dbReference type="Proteomes" id="UP000197208">
    <property type="component" value="Unassembled WGS sequence"/>
</dbReference>
<keyword evidence="1" id="KW-1133">Transmembrane helix</keyword>
<keyword evidence="3" id="KW-1185">Reference proteome</keyword>
<sequence length="496" mass="52183">MVQTALTALLGALRALLDLALPAALVLAALALALAGLALIDRERARRTLHGLGTHAPQLGGWALAALLLGAALLVLNVSRRAVDARIAAQQSARYANAADPDGGQTVQTAPRASLVENRTYTRSLLLPSDVATRVSVNNSLDGLLPYLGSPGDTVQDLRENFTRTPAGLRYTRTVLMQSERPLDFDRSVVRADLRFVDPAGGRGTYYNAAFQASYRFRNPLSTPATLRFAFPLPGGSGTLSGFTLTVNGQALSASDLLGGSVWEGQVPAGGRVDVQVAYAHQGSRAWSYQLSRREAIRDLDVTVTADRPAKFQRYSLFPTSQTRPALGSSGLGGPATLRWQLKNAVTAQDVAVVFTQGSVRETLTKVHLTQGLAVVLAALLIPLWAVTRRTPLSPLTLGGALLGLALGFTLGGVLTAYLPLLIAEILGSLLGAALAWVILGGPRQARTPLLPLLACAALPLAFLTGGHAGLILTVLAATLLLLLLPRARWLAPASP</sequence>
<dbReference type="AlphaFoldDB" id="A0A2D0A860"/>
<dbReference type="OrthoDB" id="60815at2"/>
<dbReference type="RefSeq" id="WP_088248381.1">
    <property type="nucleotide sequence ID" value="NZ_NHMK01000011.1"/>
</dbReference>
<feature type="transmembrane region" description="Helical" evidence="1">
    <location>
        <begin position="452"/>
        <end position="485"/>
    </location>
</feature>
<evidence type="ECO:0000256" key="1">
    <source>
        <dbReference type="SAM" id="Phobius"/>
    </source>
</evidence>
<evidence type="ECO:0000313" key="2">
    <source>
        <dbReference type="EMBL" id="OWL96594.1"/>
    </source>
</evidence>
<gene>
    <name evidence="2" type="ORF">CBQ26_09490</name>
</gene>
<feature type="transmembrane region" description="Helical" evidence="1">
    <location>
        <begin position="61"/>
        <end position="79"/>
    </location>
</feature>
<name>A0A2D0A860_9DEIO</name>
<feature type="transmembrane region" description="Helical" evidence="1">
    <location>
        <begin position="20"/>
        <end position="40"/>
    </location>
</feature>
<evidence type="ECO:0000313" key="3">
    <source>
        <dbReference type="Proteomes" id="UP000197208"/>
    </source>
</evidence>
<feature type="transmembrane region" description="Helical" evidence="1">
    <location>
        <begin position="421"/>
        <end position="440"/>
    </location>
</feature>
<dbReference type="EMBL" id="NHMK01000011">
    <property type="protein sequence ID" value="OWL96594.1"/>
    <property type="molecule type" value="Genomic_DNA"/>
</dbReference>
<feature type="transmembrane region" description="Helical" evidence="1">
    <location>
        <begin position="395"/>
        <end position="415"/>
    </location>
</feature>
<organism evidence="2 3">
    <name type="scientific">Deinococcus indicus</name>
    <dbReference type="NCBI Taxonomy" id="223556"/>
    <lineage>
        <taxon>Bacteria</taxon>
        <taxon>Thermotogati</taxon>
        <taxon>Deinococcota</taxon>
        <taxon>Deinococci</taxon>
        <taxon>Deinococcales</taxon>
        <taxon>Deinococcaceae</taxon>
        <taxon>Deinococcus</taxon>
    </lineage>
</organism>
<proteinExistence type="predicted"/>
<reference evidence="2 3" key="1">
    <citation type="submission" date="2017-05" db="EMBL/GenBank/DDBJ databases">
        <title>De novo genome assembly of Deniococcus indicus strain DR1.</title>
        <authorList>
            <person name="Chauhan D."/>
            <person name="Yennamalli R.M."/>
            <person name="Priyadarshini R."/>
        </authorList>
    </citation>
    <scope>NUCLEOTIDE SEQUENCE [LARGE SCALE GENOMIC DNA]</scope>
    <source>
        <strain evidence="2 3">DR1</strain>
    </source>
</reference>
<keyword evidence="1" id="KW-0472">Membrane</keyword>